<dbReference type="Proteomes" id="UP000244338">
    <property type="component" value="Unassembled WGS sequence"/>
</dbReference>
<accession>A0A2R6XXW1</accession>
<organism evidence="1 2">
    <name type="scientific">Candidatus Carbonibacillus altaicus</name>
    <dbReference type="NCBI Taxonomy" id="2163959"/>
    <lineage>
        <taxon>Bacteria</taxon>
        <taxon>Bacillati</taxon>
        <taxon>Bacillota</taxon>
        <taxon>Bacilli</taxon>
        <taxon>Bacillales</taxon>
        <taxon>Candidatus Carbonibacillus</taxon>
    </lineage>
</organism>
<proteinExistence type="predicted"/>
<gene>
    <name evidence="1" type="ORF">BSOLF_2782</name>
</gene>
<dbReference type="EMBL" id="PEBX01000154">
    <property type="protein sequence ID" value="PTQ55259.1"/>
    <property type="molecule type" value="Genomic_DNA"/>
</dbReference>
<name>A0A2R6XXW1_9BACL</name>
<sequence length="205" mass="23895">MHRGIDRMDRSALIDEQDMAADGRLKRNRTFHLFLKIICHLHRRPDEKMRQEKFGALSMAPKDKSIRRDRSRRLRGSDFANKSPLDDQFHVAFKASSTITEACTSPFRREKDNLVDMAARPAVARIEIFFIHAPQRIGAPVRRHDHPGKIERRNHRTIVFCHAKCGPCRHSRCAFDFTLVDNRPEGRTETLQMEKVGIHRHDRLG</sequence>
<evidence type="ECO:0000313" key="2">
    <source>
        <dbReference type="Proteomes" id="UP000244338"/>
    </source>
</evidence>
<protein>
    <submittedName>
        <fullName evidence="1">Uncharacterized protein</fullName>
    </submittedName>
</protein>
<dbReference type="AlphaFoldDB" id="A0A2R6XXW1"/>
<comment type="caution">
    <text evidence="1">The sequence shown here is derived from an EMBL/GenBank/DDBJ whole genome shotgun (WGS) entry which is preliminary data.</text>
</comment>
<reference evidence="2" key="1">
    <citation type="journal article" date="2018" name="Sci. Rep.">
        <title>Lignite coal burning seam in the remote Altai Mountains harbors a hydrogen-driven thermophilic microbial community.</title>
        <authorList>
            <person name="Kadnikov V.V."/>
            <person name="Mardanov A.V."/>
            <person name="Ivasenko D.A."/>
            <person name="Antsiferov D.V."/>
            <person name="Beletsky A.V."/>
            <person name="Karnachuk O.V."/>
            <person name="Ravin N.V."/>
        </authorList>
    </citation>
    <scope>NUCLEOTIDE SEQUENCE [LARGE SCALE GENOMIC DNA]</scope>
</reference>
<evidence type="ECO:0000313" key="1">
    <source>
        <dbReference type="EMBL" id="PTQ55259.1"/>
    </source>
</evidence>